<evidence type="ECO:0000256" key="2">
    <source>
        <dbReference type="ARBA" id="ARBA00022448"/>
    </source>
</evidence>
<evidence type="ECO:0000256" key="5">
    <source>
        <dbReference type="ARBA" id="ARBA00022989"/>
    </source>
</evidence>
<feature type="transmembrane region" description="Helical" evidence="7">
    <location>
        <begin position="20"/>
        <end position="39"/>
    </location>
</feature>
<feature type="transmembrane region" description="Helical" evidence="7">
    <location>
        <begin position="266"/>
        <end position="287"/>
    </location>
</feature>
<dbReference type="InterPro" id="IPR035906">
    <property type="entry name" value="MetI-like_sf"/>
</dbReference>
<dbReference type="Pfam" id="PF00528">
    <property type="entry name" value="BPD_transp_1"/>
    <property type="match status" value="1"/>
</dbReference>
<keyword evidence="6 7" id="KW-0472">Membrane</keyword>
<sequence length="301" mass="32776">MAMVLSHRKGRRFSPGRLVAWAYVTVILFLTIFPFYWILRTSLSNNYALSTDPSSPLPVGFGFGAFKRALGLATPAESVAQGGSGAALDTGLFLRNSIIYAAILTACVVFCSALAAYAFARLRWRGRNLIFSVLLSALMVPGILTFLPNFVLIKDLGLTNTFAGMILPGAFFSAFNIFFLRQFMLGLSSEVEEAALIDGAGPIRAFFRIILPMSSAPITTLSLLTFITAWNDYFWPLMVTNDDSVRPLTLALAVFKQSSPQASPDWSGLMAATLIAALPMLLLFIIFGRRIVNSIGFTGLK</sequence>
<dbReference type="PANTHER" id="PTHR43744">
    <property type="entry name" value="ABC TRANSPORTER PERMEASE PROTEIN MG189-RELATED-RELATED"/>
    <property type="match status" value="1"/>
</dbReference>
<dbReference type="PANTHER" id="PTHR43744:SF12">
    <property type="entry name" value="ABC TRANSPORTER PERMEASE PROTEIN MG189-RELATED"/>
    <property type="match status" value="1"/>
</dbReference>
<dbReference type="RefSeq" id="WP_344315452.1">
    <property type="nucleotide sequence ID" value="NZ_BAAANY010000053.1"/>
</dbReference>
<keyword evidence="3" id="KW-1003">Cell membrane</keyword>
<comment type="caution">
    <text evidence="9">The sequence shown here is derived from an EMBL/GenBank/DDBJ whole genome shotgun (WGS) entry which is preliminary data.</text>
</comment>
<evidence type="ECO:0000313" key="10">
    <source>
        <dbReference type="Proteomes" id="UP001500618"/>
    </source>
</evidence>
<keyword evidence="10" id="KW-1185">Reference proteome</keyword>
<dbReference type="InterPro" id="IPR000515">
    <property type="entry name" value="MetI-like"/>
</dbReference>
<evidence type="ECO:0000259" key="8">
    <source>
        <dbReference type="PROSITE" id="PS50928"/>
    </source>
</evidence>
<feature type="domain" description="ABC transmembrane type-1" evidence="8">
    <location>
        <begin position="94"/>
        <end position="287"/>
    </location>
</feature>
<evidence type="ECO:0000256" key="3">
    <source>
        <dbReference type="ARBA" id="ARBA00022475"/>
    </source>
</evidence>
<evidence type="ECO:0000256" key="6">
    <source>
        <dbReference type="ARBA" id="ARBA00023136"/>
    </source>
</evidence>
<feature type="transmembrane region" description="Helical" evidence="7">
    <location>
        <begin position="129"/>
        <end position="150"/>
    </location>
</feature>
<dbReference type="PROSITE" id="PS50928">
    <property type="entry name" value="ABC_TM1"/>
    <property type="match status" value="1"/>
</dbReference>
<evidence type="ECO:0000256" key="4">
    <source>
        <dbReference type="ARBA" id="ARBA00022692"/>
    </source>
</evidence>
<dbReference type="CDD" id="cd06261">
    <property type="entry name" value="TM_PBP2"/>
    <property type="match status" value="1"/>
</dbReference>
<keyword evidence="4 7" id="KW-0812">Transmembrane</keyword>
<keyword evidence="2 7" id="KW-0813">Transport</keyword>
<keyword evidence="5 7" id="KW-1133">Transmembrane helix</keyword>
<evidence type="ECO:0000313" key="9">
    <source>
        <dbReference type="EMBL" id="GAA1722215.1"/>
    </source>
</evidence>
<gene>
    <name evidence="9" type="ORF">GCM10009765_82760</name>
</gene>
<comment type="subcellular location">
    <subcellularLocation>
        <location evidence="1 7">Cell membrane</location>
        <topology evidence="1 7">Multi-pass membrane protein</topology>
    </subcellularLocation>
</comment>
<proteinExistence type="inferred from homology"/>
<comment type="similarity">
    <text evidence="7">Belongs to the binding-protein-dependent transport system permease family.</text>
</comment>
<feature type="transmembrane region" description="Helical" evidence="7">
    <location>
        <begin position="162"/>
        <end position="180"/>
    </location>
</feature>
<feature type="transmembrane region" description="Helical" evidence="7">
    <location>
        <begin position="209"/>
        <end position="230"/>
    </location>
</feature>
<evidence type="ECO:0000256" key="7">
    <source>
        <dbReference type="RuleBase" id="RU363032"/>
    </source>
</evidence>
<reference evidence="9 10" key="1">
    <citation type="journal article" date="2019" name="Int. J. Syst. Evol. Microbiol.">
        <title>The Global Catalogue of Microorganisms (GCM) 10K type strain sequencing project: providing services to taxonomists for standard genome sequencing and annotation.</title>
        <authorList>
            <consortium name="The Broad Institute Genomics Platform"/>
            <consortium name="The Broad Institute Genome Sequencing Center for Infectious Disease"/>
            <person name="Wu L."/>
            <person name="Ma J."/>
        </authorList>
    </citation>
    <scope>NUCLEOTIDE SEQUENCE [LARGE SCALE GENOMIC DNA]</scope>
    <source>
        <strain evidence="9 10">JCM 14718</strain>
    </source>
</reference>
<dbReference type="SUPFAM" id="SSF161098">
    <property type="entry name" value="MetI-like"/>
    <property type="match status" value="1"/>
</dbReference>
<dbReference type="Gene3D" id="1.10.3720.10">
    <property type="entry name" value="MetI-like"/>
    <property type="match status" value="1"/>
</dbReference>
<accession>A0ABN2JDB9</accession>
<feature type="transmembrane region" description="Helical" evidence="7">
    <location>
        <begin position="98"/>
        <end position="120"/>
    </location>
</feature>
<name>A0ABN2JDB9_9ACTN</name>
<dbReference type="Proteomes" id="UP001500618">
    <property type="component" value="Unassembled WGS sequence"/>
</dbReference>
<dbReference type="EMBL" id="BAAANY010000053">
    <property type="protein sequence ID" value="GAA1722215.1"/>
    <property type="molecule type" value="Genomic_DNA"/>
</dbReference>
<organism evidence="9 10">
    <name type="scientific">Fodinicola feengrottensis</name>
    <dbReference type="NCBI Taxonomy" id="435914"/>
    <lineage>
        <taxon>Bacteria</taxon>
        <taxon>Bacillati</taxon>
        <taxon>Actinomycetota</taxon>
        <taxon>Actinomycetes</taxon>
        <taxon>Mycobacteriales</taxon>
        <taxon>Fodinicola</taxon>
    </lineage>
</organism>
<protein>
    <submittedName>
        <fullName evidence="9">Carbohydrate ABC transporter permease</fullName>
    </submittedName>
</protein>
<evidence type="ECO:0000256" key="1">
    <source>
        <dbReference type="ARBA" id="ARBA00004651"/>
    </source>
</evidence>